<dbReference type="InterPro" id="IPR027417">
    <property type="entry name" value="P-loop_NTPase"/>
</dbReference>
<feature type="domain" description="Microcin J25-processing protein McjB C-terminal" evidence="2">
    <location>
        <begin position="234"/>
        <end position="345"/>
    </location>
</feature>
<dbReference type="Proteomes" id="UP000470771">
    <property type="component" value="Unassembled WGS sequence"/>
</dbReference>
<dbReference type="AlphaFoldDB" id="A0A6N9NLM4"/>
<proteinExistence type="predicted"/>
<accession>A0A6N9NLM4</accession>
<protein>
    <submittedName>
        <fullName evidence="3">Lasso peptide biosynthesis B2 protein</fullName>
    </submittedName>
</protein>
<evidence type="ECO:0000256" key="1">
    <source>
        <dbReference type="SAM" id="MobiDB-lite"/>
    </source>
</evidence>
<evidence type="ECO:0000313" key="4">
    <source>
        <dbReference type="Proteomes" id="UP000470771"/>
    </source>
</evidence>
<dbReference type="InterPro" id="IPR032708">
    <property type="entry name" value="McjB_C"/>
</dbReference>
<name>A0A6N9NLM4_9FLAO</name>
<dbReference type="SUPFAM" id="SSF52540">
    <property type="entry name" value="P-loop containing nucleoside triphosphate hydrolases"/>
    <property type="match status" value="1"/>
</dbReference>
<sequence length="350" mass="40476">MKQKVFCIGFHKTGTSSLANALQMLEYSVCRRLGSLQDLIPDNNVIELIRNHKTQEILKALKPYDAFCDNPWPLFYKEIDAFYPGSKFILTIREENSWLKSVLQYFKNSKTEIREIIYGEPSPIENETIYLERYRKHNAEVLAFFKSRPEDLLIIDIEKEENQWAKLCQFLGKEIPNQEFPHRNKSKSNQKNITETKTSKSKNNKLVTFLKLPVQDKRLLIETTALLFIARLLVLFLPFRAIAKRLGEHMTETTRQTSSLQEETTEKIGKAIRKVSRLTPFRSLCLEQAIACKVMLNRRGISSTIYFGLAKENEALKLKAHAWTRSGNQIITGAKGRHQFKVVSTFGNTI</sequence>
<dbReference type="InterPro" id="IPR040632">
    <property type="entry name" value="Sulfotransfer_4"/>
</dbReference>
<dbReference type="RefSeq" id="WP_160633083.1">
    <property type="nucleotide sequence ID" value="NZ_WWNE01000006.1"/>
</dbReference>
<organism evidence="3 4">
    <name type="scientific">Acidiluteibacter ferrifornacis</name>
    <dbReference type="NCBI Taxonomy" id="2692424"/>
    <lineage>
        <taxon>Bacteria</taxon>
        <taxon>Pseudomonadati</taxon>
        <taxon>Bacteroidota</taxon>
        <taxon>Flavobacteriia</taxon>
        <taxon>Flavobacteriales</taxon>
        <taxon>Cryomorphaceae</taxon>
        <taxon>Acidiluteibacter</taxon>
    </lineage>
</organism>
<dbReference type="Pfam" id="PF13471">
    <property type="entry name" value="Transglut_core3"/>
    <property type="match status" value="1"/>
</dbReference>
<dbReference type="NCBIfam" id="NF033537">
    <property type="entry name" value="lasso_biosyn_B2"/>
    <property type="match status" value="1"/>
</dbReference>
<keyword evidence="4" id="KW-1185">Reference proteome</keyword>
<evidence type="ECO:0000313" key="3">
    <source>
        <dbReference type="EMBL" id="NBG66140.1"/>
    </source>
</evidence>
<dbReference type="Pfam" id="PF17784">
    <property type="entry name" value="Sulfotransfer_4"/>
    <property type="match status" value="2"/>
</dbReference>
<evidence type="ECO:0000259" key="2">
    <source>
        <dbReference type="Pfam" id="PF13471"/>
    </source>
</evidence>
<feature type="region of interest" description="Disordered" evidence="1">
    <location>
        <begin position="179"/>
        <end position="199"/>
    </location>
</feature>
<comment type="caution">
    <text evidence="3">The sequence shown here is derived from an EMBL/GenBank/DDBJ whole genome shotgun (WGS) entry which is preliminary data.</text>
</comment>
<dbReference type="PANTHER" id="PTHR36978">
    <property type="entry name" value="P-LOOP CONTAINING NUCLEOTIDE TRIPHOSPHATE HYDROLASE"/>
    <property type="match status" value="1"/>
</dbReference>
<gene>
    <name evidence="3" type="ORF">GQN54_08410</name>
</gene>
<reference evidence="3 4" key="1">
    <citation type="submission" date="2019-12" db="EMBL/GenBank/DDBJ databases">
        <authorList>
            <person name="Zhao J."/>
        </authorList>
    </citation>
    <scope>NUCLEOTIDE SEQUENCE [LARGE SCALE GENOMIC DNA]</scope>
    <source>
        <strain evidence="3 4">S-15</strain>
    </source>
</reference>
<dbReference type="InterPro" id="IPR053521">
    <property type="entry name" value="McjB-like"/>
</dbReference>
<dbReference type="EMBL" id="WWNE01000006">
    <property type="protein sequence ID" value="NBG66140.1"/>
    <property type="molecule type" value="Genomic_DNA"/>
</dbReference>
<dbReference type="Gene3D" id="3.40.50.300">
    <property type="entry name" value="P-loop containing nucleotide triphosphate hydrolases"/>
    <property type="match status" value="1"/>
</dbReference>
<dbReference type="PANTHER" id="PTHR36978:SF4">
    <property type="entry name" value="P-LOOP CONTAINING NUCLEOSIDE TRIPHOSPHATE HYDROLASE PROTEIN"/>
    <property type="match status" value="1"/>
</dbReference>